<dbReference type="AlphaFoldDB" id="A0A8J5MHU1"/>
<protein>
    <submittedName>
        <fullName evidence="1">Uncharacterized protein</fullName>
    </submittedName>
</protein>
<gene>
    <name evidence="1" type="ORF">JG688_00004990</name>
</gene>
<dbReference type="Proteomes" id="UP000709295">
    <property type="component" value="Unassembled WGS sequence"/>
</dbReference>
<organism evidence="1 2">
    <name type="scientific">Phytophthora aleatoria</name>
    <dbReference type="NCBI Taxonomy" id="2496075"/>
    <lineage>
        <taxon>Eukaryota</taxon>
        <taxon>Sar</taxon>
        <taxon>Stramenopiles</taxon>
        <taxon>Oomycota</taxon>
        <taxon>Peronosporomycetes</taxon>
        <taxon>Peronosporales</taxon>
        <taxon>Peronosporaceae</taxon>
        <taxon>Phytophthora</taxon>
    </lineage>
</organism>
<comment type="caution">
    <text evidence="1">The sequence shown here is derived from an EMBL/GenBank/DDBJ whole genome shotgun (WGS) entry which is preliminary data.</text>
</comment>
<proteinExistence type="predicted"/>
<evidence type="ECO:0000313" key="1">
    <source>
        <dbReference type="EMBL" id="KAG6970170.1"/>
    </source>
</evidence>
<keyword evidence="2" id="KW-1185">Reference proteome</keyword>
<accession>A0A8J5MHU1</accession>
<name>A0A8J5MHU1_9STRA</name>
<evidence type="ECO:0000313" key="2">
    <source>
        <dbReference type="Proteomes" id="UP000709295"/>
    </source>
</evidence>
<reference evidence="1" key="1">
    <citation type="submission" date="2021-01" db="EMBL/GenBank/DDBJ databases">
        <title>Phytophthora aleatoria, a newly-described species from Pinus radiata is distinct from Phytophthora cactorum isolates based on comparative genomics.</title>
        <authorList>
            <person name="Mcdougal R."/>
            <person name="Panda P."/>
            <person name="Williams N."/>
            <person name="Studholme D.J."/>
        </authorList>
    </citation>
    <scope>NUCLEOTIDE SEQUENCE</scope>
    <source>
        <strain evidence="1">NZFS 4037</strain>
    </source>
</reference>
<dbReference type="EMBL" id="JAENGY010000189">
    <property type="protein sequence ID" value="KAG6970170.1"/>
    <property type="molecule type" value="Genomic_DNA"/>
</dbReference>
<sequence>MCSALVVNPMTKVFSVDLEIEPDNDRESRHWWRWLAYGLFSNRACRHSILEDLVLESVGHLSVEDVDNFAAVMSSPHPEELLIGSPHGSVETERLGVALRCAGSLMIRGPDSGPDLGPLAFNSPIPFVRTFSDDGESEWINAMVPGCGRCQVRRKDLDFACDAGRPSHGV</sequence>